<proteinExistence type="inferred from homology"/>
<feature type="domain" description="Potassium channel" evidence="18">
    <location>
        <begin position="112"/>
        <end position="191"/>
    </location>
</feature>
<reference evidence="20" key="2">
    <citation type="submission" date="2025-08" db="UniProtKB">
        <authorList>
            <consortium name="RefSeq"/>
        </authorList>
    </citation>
    <scope>IDENTIFICATION</scope>
    <source>
        <tissue evidence="20">Blood</tissue>
    </source>
</reference>
<evidence type="ECO:0000256" key="16">
    <source>
        <dbReference type="RuleBase" id="RU003857"/>
    </source>
</evidence>
<accession>A0A979FBI4</accession>
<keyword evidence="13 17" id="KW-0472">Membrane</keyword>
<keyword evidence="19" id="KW-1185">Reference proteome</keyword>
<keyword evidence="10" id="KW-0630">Potassium</keyword>
<dbReference type="Pfam" id="PF07885">
    <property type="entry name" value="Ion_trans_2"/>
    <property type="match status" value="1"/>
</dbReference>
<dbReference type="GO" id="GO:0034702">
    <property type="term" value="C:monoatomic ion channel complex"/>
    <property type="evidence" value="ECO:0007669"/>
    <property type="project" value="UniProtKB-KW"/>
</dbReference>
<keyword evidence="6 16" id="KW-0812">Transmembrane</keyword>
<keyword evidence="7" id="KW-0479">Metal-binding</keyword>
<evidence type="ECO:0000256" key="3">
    <source>
        <dbReference type="ARBA" id="ARBA00022448"/>
    </source>
</evidence>
<sequence length="332" mass="37192">MISRLDNCINEQVPIKLTGYGLTAPTTTVGKIFLIFFGLIGCAAAILLFNLFLERVVTLIAYVLSRCHEQRLWNSRQRTATSHLTTQLSGTASRQQGWKPSVYHVALILLAVCFLVTCAASGLYSAVEGWSYLESMYFCFVTFSTIGFGDMVSGQRERYETSWFYQILNMLVLFLGVCCTYSLLNLIAIMMKAMLNWILGNVLCLNCCSRTGLNKHQPDQLCWSCFMCPKVEESYSTQIQITASCSSQHWSCHVIKLNTGKCRCEGSTLQTVCQSEMHGTDKNVICEHKVSKDNMTENSLHVTRGCQHNSLPELMGGMAMLNDYLQETSLSS</sequence>
<evidence type="ECO:0000256" key="8">
    <source>
        <dbReference type="ARBA" id="ARBA00022826"/>
    </source>
</evidence>
<evidence type="ECO:0000256" key="14">
    <source>
        <dbReference type="ARBA" id="ARBA00023303"/>
    </source>
</evidence>
<comment type="catalytic activity">
    <reaction evidence="15">
        <text>K(+)(in) = K(+)(out)</text>
        <dbReference type="Rhea" id="RHEA:29463"/>
        <dbReference type="ChEBI" id="CHEBI:29103"/>
    </reaction>
</comment>
<dbReference type="PANTHER" id="PTHR11003:SF264">
    <property type="entry name" value="POTASSIUM CHANNEL SUBFAMILY K MEMBER 13-LIKE"/>
    <property type="match status" value="1"/>
</dbReference>
<dbReference type="OrthoDB" id="297496at2759"/>
<dbReference type="KEGG" id="ipu:108277584"/>
<keyword evidence="8" id="KW-0631">Potassium channel</keyword>
<dbReference type="PRINTS" id="PR01588">
    <property type="entry name" value="THIKCHANNEL"/>
</dbReference>
<dbReference type="GO" id="GO:0015271">
    <property type="term" value="F:outward rectifier potassium channel activity"/>
    <property type="evidence" value="ECO:0007669"/>
    <property type="project" value="TreeGrafter"/>
</dbReference>
<dbReference type="PRINTS" id="PR01333">
    <property type="entry name" value="2POREKCHANEL"/>
</dbReference>
<evidence type="ECO:0000256" key="5">
    <source>
        <dbReference type="ARBA" id="ARBA00022538"/>
    </source>
</evidence>
<comment type="similarity">
    <text evidence="2 16">Belongs to the two pore domain potassium channel (TC 1.A.1.8) family.</text>
</comment>
<keyword evidence="9" id="KW-0851">Voltage-gated channel</keyword>
<reference evidence="19" key="1">
    <citation type="journal article" date="2016" name="Nat. Commun.">
        <title>The channel catfish genome sequence provides insights into the evolution of scale formation in teleosts.</title>
        <authorList>
            <person name="Liu Z."/>
            <person name="Liu S."/>
            <person name="Yao J."/>
            <person name="Bao L."/>
            <person name="Zhang J."/>
            <person name="Li Y."/>
            <person name="Jiang C."/>
            <person name="Sun L."/>
            <person name="Wang R."/>
            <person name="Zhang Y."/>
            <person name="Zhou T."/>
            <person name="Zeng Q."/>
            <person name="Fu Q."/>
            <person name="Gao S."/>
            <person name="Li N."/>
            <person name="Koren S."/>
            <person name="Jiang Y."/>
            <person name="Zimin A."/>
            <person name="Xu P."/>
            <person name="Phillippy A.M."/>
            <person name="Geng X."/>
            <person name="Song L."/>
            <person name="Sun F."/>
            <person name="Li C."/>
            <person name="Wang X."/>
            <person name="Chen A."/>
            <person name="Jin Y."/>
            <person name="Yuan Z."/>
            <person name="Yang Y."/>
            <person name="Tan S."/>
            <person name="Peatman E."/>
            <person name="Lu J."/>
            <person name="Qin Z."/>
            <person name="Dunham R."/>
            <person name="Li Z."/>
            <person name="Sonstegard T."/>
            <person name="Feng J."/>
            <person name="Danzmann R.G."/>
            <person name="Schroeder S."/>
            <person name="Scheffler B."/>
            <person name="Duke M.V."/>
            <person name="Ballard L."/>
            <person name="Kucuktas H."/>
            <person name="Kaltenboeck L."/>
            <person name="Liu H."/>
            <person name="Armbruster J."/>
            <person name="Xie Y."/>
            <person name="Kirby M.L."/>
            <person name="Tian Y."/>
            <person name="Flanagan M.E."/>
            <person name="Mu W."/>
            <person name="Waldbieser G.C."/>
        </authorList>
    </citation>
    <scope>NUCLEOTIDE SEQUENCE [LARGE SCALE GENOMIC DNA]</scope>
    <source>
        <strain evidence="19">SDA103</strain>
    </source>
</reference>
<dbReference type="GO" id="GO:0005886">
    <property type="term" value="C:plasma membrane"/>
    <property type="evidence" value="ECO:0007669"/>
    <property type="project" value="UniProtKB-SubCell"/>
</dbReference>
<keyword evidence="3 16" id="KW-0813">Transport</keyword>
<dbReference type="AlphaFoldDB" id="A0A979FBI4"/>
<gene>
    <name evidence="20" type="primary">si:ch211-261a10.5</name>
</gene>
<dbReference type="InterPro" id="IPR003280">
    <property type="entry name" value="2pore_dom_K_chnl"/>
</dbReference>
<dbReference type="CTD" id="100003275"/>
<keyword evidence="14 16" id="KW-0407">Ion channel</keyword>
<evidence type="ECO:0000313" key="20">
    <source>
        <dbReference type="RefSeq" id="XP_047017179.1"/>
    </source>
</evidence>
<dbReference type="GO" id="GO:0046872">
    <property type="term" value="F:metal ion binding"/>
    <property type="evidence" value="ECO:0007669"/>
    <property type="project" value="UniProtKB-KW"/>
</dbReference>
<keyword evidence="12 16" id="KW-0406">Ion transport</keyword>
<evidence type="ECO:0000256" key="15">
    <source>
        <dbReference type="ARBA" id="ARBA00034430"/>
    </source>
</evidence>
<dbReference type="GO" id="GO:0030322">
    <property type="term" value="P:stabilization of membrane potential"/>
    <property type="evidence" value="ECO:0007669"/>
    <property type="project" value="TreeGrafter"/>
</dbReference>
<dbReference type="Gene3D" id="1.10.287.70">
    <property type="match status" value="1"/>
</dbReference>
<evidence type="ECO:0000256" key="17">
    <source>
        <dbReference type="SAM" id="Phobius"/>
    </source>
</evidence>
<dbReference type="InterPro" id="IPR005410">
    <property type="entry name" value="2pore_dom_K_chnl_THIK"/>
</dbReference>
<evidence type="ECO:0000256" key="4">
    <source>
        <dbReference type="ARBA" id="ARBA00022475"/>
    </source>
</evidence>
<evidence type="ECO:0000256" key="10">
    <source>
        <dbReference type="ARBA" id="ARBA00022958"/>
    </source>
</evidence>
<keyword evidence="11 17" id="KW-1133">Transmembrane helix</keyword>
<evidence type="ECO:0000256" key="7">
    <source>
        <dbReference type="ARBA" id="ARBA00022723"/>
    </source>
</evidence>
<comment type="subcellular location">
    <subcellularLocation>
        <location evidence="1">Cell membrane</location>
        <topology evidence="1">Multi-pass membrane protein</topology>
    </subcellularLocation>
</comment>
<evidence type="ECO:0000256" key="13">
    <source>
        <dbReference type="ARBA" id="ARBA00023136"/>
    </source>
</evidence>
<feature type="transmembrane region" description="Helical" evidence="17">
    <location>
        <begin position="32"/>
        <end position="53"/>
    </location>
</feature>
<feature type="transmembrane region" description="Helical" evidence="17">
    <location>
        <begin position="102"/>
        <end position="124"/>
    </location>
</feature>
<evidence type="ECO:0000256" key="1">
    <source>
        <dbReference type="ARBA" id="ARBA00004651"/>
    </source>
</evidence>
<keyword evidence="5" id="KW-0633">Potassium transport</keyword>
<feature type="transmembrane region" description="Helical" evidence="17">
    <location>
        <begin position="130"/>
        <end position="151"/>
    </location>
</feature>
<organism evidence="19 20">
    <name type="scientific">Ictalurus punctatus</name>
    <name type="common">Channel catfish</name>
    <name type="synonym">Silurus punctatus</name>
    <dbReference type="NCBI Taxonomy" id="7998"/>
    <lineage>
        <taxon>Eukaryota</taxon>
        <taxon>Metazoa</taxon>
        <taxon>Chordata</taxon>
        <taxon>Craniata</taxon>
        <taxon>Vertebrata</taxon>
        <taxon>Euteleostomi</taxon>
        <taxon>Actinopterygii</taxon>
        <taxon>Neopterygii</taxon>
        <taxon>Teleostei</taxon>
        <taxon>Ostariophysi</taxon>
        <taxon>Siluriformes</taxon>
        <taxon>Ictaluridae</taxon>
        <taxon>Ictalurus</taxon>
    </lineage>
</organism>
<evidence type="ECO:0000256" key="12">
    <source>
        <dbReference type="ARBA" id="ARBA00023065"/>
    </source>
</evidence>
<evidence type="ECO:0000313" key="19">
    <source>
        <dbReference type="Proteomes" id="UP000221080"/>
    </source>
</evidence>
<keyword evidence="4" id="KW-1003">Cell membrane</keyword>
<dbReference type="SUPFAM" id="SSF81324">
    <property type="entry name" value="Voltage-gated potassium channels"/>
    <property type="match status" value="1"/>
</dbReference>
<evidence type="ECO:0000256" key="6">
    <source>
        <dbReference type="ARBA" id="ARBA00022692"/>
    </source>
</evidence>
<dbReference type="GeneID" id="108277584"/>
<dbReference type="GO" id="GO:0022841">
    <property type="term" value="F:potassium ion leak channel activity"/>
    <property type="evidence" value="ECO:0007669"/>
    <property type="project" value="TreeGrafter"/>
</dbReference>
<protein>
    <submittedName>
        <fullName evidence="20">Potassium channel subfamily K member 13</fullName>
    </submittedName>
</protein>
<evidence type="ECO:0000259" key="18">
    <source>
        <dbReference type="Pfam" id="PF07885"/>
    </source>
</evidence>
<dbReference type="Proteomes" id="UP000221080">
    <property type="component" value="Chromosome 17"/>
</dbReference>
<name>A0A979FBI4_ICTPU</name>
<evidence type="ECO:0000256" key="9">
    <source>
        <dbReference type="ARBA" id="ARBA00022882"/>
    </source>
</evidence>
<dbReference type="PANTHER" id="PTHR11003">
    <property type="entry name" value="POTASSIUM CHANNEL, SUBFAMILY K"/>
    <property type="match status" value="1"/>
</dbReference>
<dbReference type="RefSeq" id="XP_047017179.1">
    <property type="nucleotide sequence ID" value="XM_047161223.2"/>
</dbReference>
<dbReference type="InterPro" id="IPR013099">
    <property type="entry name" value="K_chnl_dom"/>
</dbReference>
<feature type="transmembrane region" description="Helical" evidence="17">
    <location>
        <begin position="163"/>
        <end position="183"/>
    </location>
</feature>
<evidence type="ECO:0000256" key="11">
    <source>
        <dbReference type="ARBA" id="ARBA00022989"/>
    </source>
</evidence>
<evidence type="ECO:0000256" key="2">
    <source>
        <dbReference type="ARBA" id="ARBA00006666"/>
    </source>
</evidence>